<sequence>MSAASEPAEERVRQEAEASDNAVVKQVAGDYEEHHHRYVRGWEYLSAVEFDEDEVRFVASGYVQAESATPSEERQVPRSVRLLKRPLGQHNIVVLAGPADTGRRTTALRVLHEVGVPAEQLLSLVLDWDRPRTEQLPATPRHGFVLDLSGYSSLPPDFYQGLSGYQKEAATAGSYLVILATPGTWKPGTLASVPRIEHVPPPALDVAKAHLRQQKSSRLNWLDDGSDLNELLTPTTSPADAVRLARIIAAADDDGQVKAKEEFENWRDHLAGWFKDHDGDEYLRDRALLIAIALLDRLPADVVMAAADRLFALVKGVLPPGGALAGPDLETRLEITGAQRVEDDGLSLDQARHGLDEAVLAHVWAQRPHLRSELLRWASEITAPKGIAGKYRAQVAAALTSLATGPAGQPVLRIVTEWIASDSAAHRRLAAGVLESTATHPGIGVAVRKYLYDAAKQKNLSEALAQTVAEVCAGQLGRTYPRVALTRLRLLAGRTDQRGAEAVAQAVRELATQPKLRSLVLGRSLIGPRPRMT</sequence>
<dbReference type="EMBL" id="JAGTPG010000002">
    <property type="protein sequence ID" value="MBR8642149.1"/>
    <property type="molecule type" value="Genomic_DNA"/>
</dbReference>
<reference evidence="2 3" key="1">
    <citation type="submission" date="2021-04" db="EMBL/GenBank/DDBJ databases">
        <title>Characterization of the biosynthetic gene cluster of new lipopeptides with antitumor activity in the genome of the marine Streptomyces PHM034.</title>
        <authorList>
            <person name="Ceniceros A."/>
            <person name="Canedo L."/>
            <person name="Mendez C."/>
            <person name="Olano C."/>
            <person name="Schleissner C."/>
            <person name="Cuevas C."/>
            <person name="De La Calle F."/>
            <person name="Salas J.A."/>
        </authorList>
    </citation>
    <scope>NUCLEOTIDE SEQUENCE [LARGE SCALE GENOMIC DNA]</scope>
    <source>
        <strain evidence="2 3">PHM034</strain>
    </source>
</reference>
<gene>
    <name evidence="2" type="ORF">KEF29_29570</name>
</gene>
<evidence type="ECO:0000313" key="3">
    <source>
        <dbReference type="Proteomes" id="UP000682308"/>
    </source>
</evidence>
<name>A0A941J7S2_9ACTN</name>
<accession>A0A941J7S2</accession>
<evidence type="ECO:0000256" key="1">
    <source>
        <dbReference type="SAM" id="MobiDB-lite"/>
    </source>
</evidence>
<keyword evidence="3" id="KW-1185">Reference proteome</keyword>
<evidence type="ECO:0000313" key="2">
    <source>
        <dbReference type="EMBL" id="MBR8642149.1"/>
    </source>
</evidence>
<comment type="caution">
    <text evidence="2">The sequence shown here is derived from an EMBL/GenBank/DDBJ whole genome shotgun (WGS) entry which is preliminary data.</text>
</comment>
<proteinExistence type="predicted"/>
<dbReference type="AlphaFoldDB" id="A0A941J7S2"/>
<feature type="region of interest" description="Disordered" evidence="1">
    <location>
        <begin position="1"/>
        <end position="20"/>
    </location>
</feature>
<protein>
    <submittedName>
        <fullName evidence="2">Uncharacterized protein</fullName>
    </submittedName>
</protein>
<dbReference type="Proteomes" id="UP000682308">
    <property type="component" value="Unassembled WGS sequence"/>
</dbReference>
<organism evidence="2 3">
    <name type="scientific">Streptomyces tuirus</name>
    <dbReference type="NCBI Taxonomy" id="68278"/>
    <lineage>
        <taxon>Bacteria</taxon>
        <taxon>Bacillati</taxon>
        <taxon>Actinomycetota</taxon>
        <taxon>Actinomycetes</taxon>
        <taxon>Kitasatosporales</taxon>
        <taxon>Streptomycetaceae</taxon>
        <taxon>Streptomyces</taxon>
    </lineage>
</organism>